<accession>A0A0G0W4L5</accession>
<dbReference type="AlphaFoldDB" id="A0A0G0W4L5"/>
<gene>
    <name evidence="1" type="ORF">UU24_C0015G0010</name>
</gene>
<evidence type="ECO:0000313" key="1">
    <source>
        <dbReference type="EMBL" id="KKR79170.1"/>
    </source>
</evidence>
<protein>
    <submittedName>
        <fullName evidence="1">Uncharacterized protein</fullName>
    </submittedName>
</protein>
<sequence length="542" mass="61816">MKNEKSLSGTFLGMALSETARILSLQDRNPISPTYGSFDREYWFYKKTDTPYASVQGAVFSLALLYKNKLPGNVYYGNRKVLDWVIAGLRFWAKIQNKNGSFDEYYPHEKSYIGTALGLYPCAEAFLLVKNKISEADKKIIIDAFDKACNFLSKNKEPFVINQETMAALAIYTANHAIRKSRYANIAKNKISFIIKQQDKEGWFPEYGGCDVGYLSYTIDFLASYYNKSRDKRVLGPLHKAIEFISYFLHPDGTAGGEYTARNTEYLVPHGFALVNDKLSSRIVEFAEDSLGKGSVSLMCLDNRYLPLYAHQYIQTSLDYNGSKSSKIKLPYERKNFDKFFENAGILVKKIKDFYIIIGTSKGGVIRVYDCKNGKIIYSDCGYIAFADKIGSSAYLDHNRHVSVKGDKVIIKGKFYKQKQLVSTKYKHMALRVALTGGVLSKPLREAIKRSLITKKSLMPINFSRTFNLSNLKDGKIAIEDEILHKNKIKKLMLIDKFSFRYIPSSRFFQTQELNTFGTKIFNRLKGEVQGSSWTRMLVIMI</sequence>
<dbReference type="Gene3D" id="1.50.10.100">
    <property type="entry name" value="Chondroitin AC/alginate lyase"/>
    <property type="match status" value="1"/>
</dbReference>
<dbReference type="SUPFAM" id="SSF48230">
    <property type="entry name" value="Chondroitin AC/alginate lyase"/>
    <property type="match status" value="1"/>
</dbReference>
<comment type="caution">
    <text evidence="1">The sequence shown here is derived from an EMBL/GenBank/DDBJ whole genome shotgun (WGS) entry which is preliminary data.</text>
</comment>
<reference evidence="1 2" key="1">
    <citation type="journal article" date="2015" name="Nature">
        <title>rRNA introns, odd ribosomes, and small enigmatic genomes across a large radiation of phyla.</title>
        <authorList>
            <person name="Brown C.T."/>
            <person name="Hug L.A."/>
            <person name="Thomas B.C."/>
            <person name="Sharon I."/>
            <person name="Castelle C.J."/>
            <person name="Singh A."/>
            <person name="Wilkins M.J."/>
            <person name="Williams K.H."/>
            <person name="Banfield J.F."/>
        </authorList>
    </citation>
    <scope>NUCLEOTIDE SEQUENCE [LARGE SCALE GENOMIC DNA]</scope>
</reference>
<dbReference type="Proteomes" id="UP000034749">
    <property type="component" value="Unassembled WGS sequence"/>
</dbReference>
<dbReference type="EMBL" id="LBZW01000015">
    <property type="protein sequence ID" value="KKR79170.1"/>
    <property type="molecule type" value="Genomic_DNA"/>
</dbReference>
<dbReference type="InterPro" id="IPR008929">
    <property type="entry name" value="Chondroitin_lyas"/>
</dbReference>
<evidence type="ECO:0000313" key="2">
    <source>
        <dbReference type="Proteomes" id="UP000034749"/>
    </source>
</evidence>
<proteinExistence type="predicted"/>
<organism evidence="1 2">
    <name type="scientific">Candidatus Nomurabacteria bacterium GW2011_GWA2_40_9</name>
    <dbReference type="NCBI Taxonomy" id="1618734"/>
    <lineage>
        <taxon>Bacteria</taxon>
        <taxon>Candidatus Nomuraibacteriota</taxon>
    </lineage>
</organism>
<name>A0A0G0W4L5_9BACT</name>